<keyword evidence="2" id="KW-0238">DNA-binding</keyword>
<dbReference type="InterPro" id="IPR011010">
    <property type="entry name" value="DNA_brk_join_enz"/>
</dbReference>
<dbReference type="Gene3D" id="1.10.150.130">
    <property type="match status" value="1"/>
</dbReference>
<dbReference type="Pfam" id="PF17293">
    <property type="entry name" value="Arm-DNA-bind_5"/>
    <property type="match status" value="1"/>
</dbReference>
<dbReference type="SUPFAM" id="SSF56349">
    <property type="entry name" value="DNA breaking-rejoining enzymes"/>
    <property type="match status" value="1"/>
</dbReference>
<evidence type="ECO:0000256" key="3">
    <source>
        <dbReference type="ARBA" id="ARBA00023172"/>
    </source>
</evidence>
<proteinExistence type="inferred from homology"/>
<dbReference type="EMBL" id="DXCV01000033">
    <property type="protein sequence ID" value="HIY87923.1"/>
    <property type="molecule type" value="Genomic_DNA"/>
</dbReference>
<name>A0A9D2CKE5_9BACE</name>
<sequence>MDKIVYKLVYNRKRTLNRRGMALVQVEAYQGGKKRYFSTKVYLKPEQWDDRRKRVRKHPHAETLNRAIFGLVMALEHRELQLWQQGKHVTPELLKENIRASANAQSFTDFMKREVEQAAVKASTRRNLSSTLALLSAFKPQILFTDLTYDFVADFEFFLRQKGYHTNTVAKHLKHLKQQVNAVFRRYGQVLPAHPFRNFKIRSTDYKHTHLTPDELERLEHLRLTARHPALQRTLDAFLFCCYAGLRYSDFTSLRPDNIVDIGEERWLVYRTMKTQTEVRLPLYLLFGGKALAILDKYAGRLTDFFCLKDNSNVNKQLRRLSRMAGLDKHISFHTARHTNATLLIYRGVNITTVQKLLGHKNVRTTQGYAAVMDRTVVHDLEKHGG</sequence>
<keyword evidence="3" id="KW-0233">DNA recombination</keyword>
<evidence type="ECO:0000256" key="2">
    <source>
        <dbReference type="ARBA" id="ARBA00023125"/>
    </source>
</evidence>
<reference evidence="5" key="1">
    <citation type="journal article" date="2021" name="PeerJ">
        <title>Extensive microbial diversity within the chicken gut microbiome revealed by metagenomics and culture.</title>
        <authorList>
            <person name="Gilroy R."/>
            <person name="Ravi A."/>
            <person name="Getino M."/>
            <person name="Pursley I."/>
            <person name="Horton D.L."/>
            <person name="Alikhan N.F."/>
            <person name="Baker D."/>
            <person name="Gharbi K."/>
            <person name="Hall N."/>
            <person name="Watson M."/>
            <person name="Adriaenssens E.M."/>
            <person name="Foster-Nyarko E."/>
            <person name="Jarju S."/>
            <person name="Secka A."/>
            <person name="Antonio M."/>
            <person name="Oren A."/>
            <person name="Chaudhuri R.R."/>
            <person name="La Ragione R."/>
            <person name="Hildebrand F."/>
            <person name="Pallen M.J."/>
        </authorList>
    </citation>
    <scope>NUCLEOTIDE SEQUENCE</scope>
    <source>
        <strain evidence="5">Gambia2-208</strain>
    </source>
</reference>
<feature type="domain" description="Tyr recombinase" evidence="4">
    <location>
        <begin position="206"/>
        <end position="385"/>
    </location>
</feature>
<dbReference type="PANTHER" id="PTHR30349:SF64">
    <property type="entry name" value="PROPHAGE INTEGRASE INTD-RELATED"/>
    <property type="match status" value="1"/>
</dbReference>
<dbReference type="InterPro" id="IPR035386">
    <property type="entry name" value="Arm-DNA-bind_5"/>
</dbReference>
<accession>A0A9D2CKE5</accession>
<dbReference type="AlphaFoldDB" id="A0A9D2CKE5"/>
<comment type="similarity">
    <text evidence="1">Belongs to the 'phage' integrase family.</text>
</comment>
<dbReference type="GO" id="GO:0003677">
    <property type="term" value="F:DNA binding"/>
    <property type="evidence" value="ECO:0007669"/>
    <property type="project" value="UniProtKB-KW"/>
</dbReference>
<dbReference type="CDD" id="cd01185">
    <property type="entry name" value="INTN1_C_like"/>
    <property type="match status" value="1"/>
</dbReference>
<dbReference type="Pfam" id="PF00589">
    <property type="entry name" value="Phage_integrase"/>
    <property type="match status" value="1"/>
</dbReference>
<dbReference type="InterPro" id="IPR010998">
    <property type="entry name" value="Integrase_recombinase_N"/>
</dbReference>
<dbReference type="Proteomes" id="UP000886851">
    <property type="component" value="Unassembled WGS sequence"/>
</dbReference>
<dbReference type="InterPro" id="IPR050090">
    <property type="entry name" value="Tyrosine_recombinase_XerCD"/>
</dbReference>
<evidence type="ECO:0000259" key="4">
    <source>
        <dbReference type="PROSITE" id="PS51898"/>
    </source>
</evidence>
<dbReference type="GO" id="GO:0015074">
    <property type="term" value="P:DNA integration"/>
    <property type="evidence" value="ECO:0007669"/>
    <property type="project" value="InterPro"/>
</dbReference>
<dbReference type="InterPro" id="IPR025269">
    <property type="entry name" value="SAM-like_dom"/>
</dbReference>
<evidence type="ECO:0000313" key="5">
    <source>
        <dbReference type="EMBL" id="HIY87923.1"/>
    </source>
</evidence>
<dbReference type="InterPro" id="IPR002104">
    <property type="entry name" value="Integrase_catalytic"/>
</dbReference>
<protein>
    <submittedName>
        <fullName evidence="5">Site-specific integrase</fullName>
    </submittedName>
</protein>
<dbReference type="GO" id="GO:0006310">
    <property type="term" value="P:DNA recombination"/>
    <property type="evidence" value="ECO:0007669"/>
    <property type="project" value="UniProtKB-KW"/>
</dbReference>
<evidence type="ECO:0000256" key="1">
    <source>
        <dbReference type="ARBA" id="ARBA00008857"/>
    </source>
</evidence>
<reference evidence="5" key="2">
    <citation type="submission" date="2021-04" db="EMBL/GenBank/DDBJ databases">
        <authorList>
            <person name="Gilroy R."/>
        </authorList>
    </citation>
    <scope>NUCLEOTIDE SEQUENCE</scope>
    <source>
        <strain evidence="5">Gambia2-208</strain>
    </source>
</reference>
<dbReference type="PANTHER" id="PTHR30349">
    <property type="entry name" value="PHAGE INTEGRASE-RELATED"/>
    <property type="match status" value="1"/>
</dbReference>
<dbReference type="PROSITE" id="PS51898">
    <property type="entry name" value="TYR_RECOMBINASE"/>
    <property type="match status" value="1"/>
</dbReference>
<dbReference type="InterPro" id="IPR013762">
    <property type="entry name" value="Integrase-like_cat_sf"/>
</dbReference>
<evidence type="ECO:0000313" key="6">
    <source>
        <dbReference type="Proteomes" id="UP000886851"/>
    </source>
</evidence>
<dbReference type="Pfam" id="PF13102">
    <property type="entry name" value="Phage_int_SAM_5"/>
    <property type="match status" value="1"/>
</dbReference>
<gene>
    <name evidence="5" type="ORF">H9824_04350</name>
</gene>
<organism evidence="5 6">
    <name type="scientific">Candidatus Bacteroides pullicola</name>
    <dbReference type="NCBI Taxonomy" id="2838475"/>
    <lineage>
        <taxon>Bacteria</taxon>
        <taxon>Pseudomonadati</taxon>
        <taxon>Bacteroidota</taxon>
        <taxon>Bacteroidia</taxon>
        <taxon>Bacteroidales</taxon>
        <taxon>Bacteroidaceae</taxon>
        <taxon>Bacteroides</taxon>
    </lineage>
</organism>
<dbReference type="Gene3D" id="1.10.443.10">
    <property type="entry name" value="Intergrase catalytic core"/>
    <property type="match status" value="1"/>
</dbReference>
<comment type="caution">
    <text evidence="5">The sequence shown here is derived from an EMBL/GenBank/DDBJ whole genome shotgun (WGS) entry which is preliminary data.</text>
</comment>